<dbReference type="AlphaFoldDB" id="A0AAT9FPW9"/>
<protein>
    <recommendedName>
        <fullName evidence="6">Protein kinase domain-containing protein</fullName>
    </recommendedName>
</protein>
<keyword evidence="4" id="KW-0067">ATP-binding</keyword>
<evidence type="ECO:0000256" key="5">
    <source>
        <dbReference type="SAM" id="Phobius"/>
    </source>
</evidence>
<proteinExistence type="predicted"/>
<dbReference type="KEGG" id="osu:NT6N_29790"/>
<evidence type="ECO:0000313" key="7">
    <source>
        <dbReference type="EMBL" id="BDS07939.1"/>
    </source>
</evidence>
<dbReference type="PANTHER" id="PTHR43289">
    <property type="entry name" value="MITOGEN-ACTIVATED PROTEIN KINASE KINASE KINASE 20-RELATED"/>
    <property type="match status" value="1"/>
</dbReference>
<name>A0AAT9FPW9_9BACT</name>
<evidence type="ECO:0000259" key="6">
    <source>
        <dbReference type="PROSITE" id="PS50011"/>
    </source>
</evidence>
<organism evidence="7">
    <name type="scientific">Oceaniferula spumae</name>
    <dbReference type="NCBI Taxonomy" id="2979115"/>
    <lineage>
        <taxon>Bacteria</taxon>
        <taxon>Pseudomonadati</taxon>
        <taxon>Verrucomicrobiota</taxon>
        <taxon>Verrucomicrobiia</taxon>
        <taxon>Verrucomicrobiales</taxon>
        <taxon>Verrucomicrobiaceae</taxon>
        <taxon>Oceaniferula</taxon>
    </lineage>
</organism>
<dbReference type="SMART" id="SM00220">
    <property type="entry name" value="S_TKc"/>
    <property type="match status" value="1"/>
</dbReference>
<accession>A0AAT9FPW9</accession>
<keyword evidence="2" id="KW-0547">Nucleotide-binding</keyword>
<keyword evidence="5" id="KW-1133">Transmembrane helix</keyword>
<evidence type="ECO:0000256" key="2">
    <source>
        <dbReference type="ARBA" id="ARBA00022741"/>
    </source>
</evidence>
<keyword evidence="5" id="KW-0812">Transmembrane</keyword>
<gene>
    <name evidence="7" type="ORF">NT6N_29790</name>
</gene>
<evidence type="ECO:0000256" key="3">
    <source>
        <dbReference type="ARBA" id="ARBA00022777"/>
    </source>
</evidence>
<dbReference type="Pfam" id="PF00069">
    <property type="entry name" value="Pkinase"/>
    <property type="match status" value="1"/>
</dbReference>
<dbReference type="PANTHER" id="PTHR43289:SF6">
    <property type="entry name" value="SERINE_THREONINE-PROTEIN KINASE NEKL-3"/>
    <property type="match status" value="1"/>
</dbReference>
<feature type="domain" description="Protein kinase" evidence="6">
    <location>
        <begin position="5"/>
        <end position="272"/>
    </location>
</feature>
<feature type="transmembrane region" description="Helical" evidence="5">
    <location>
        <begin position="372"/>
        <end position="392"/>
    </location>
</feature>
<dbReference type="EMBL" id="AP026866">
    <property type="protein sequence ID" value="BDS07939.1"/>
    <property type="molecule type" value="Genomic_DNA"/>
</dbReference>
<dbReference type="Gene3D" id="1.10.510.10">
    <property type="entry name" value="Transferase(Phosphotransferase) domain 1"/>
    <property type="match status" value="1"/>
</dbReference>
<dbReference type="SUPFAM" id="SSF56112">
    <property type="entry name" value="Protein kinase-like (PK-like)"/>
    <property type="match status" value="1"/>
</dbReference>
<evidence type="ECO:0000256" key="4">
    <source>
        <dbReference type="ARBA" id="ARBA00022840"/>
    </source>
</evidence>
<keyword evidence="5" id="KW-0472">Membrane</keyword>
<sequence length="607" mass="65596">MTDRYEIVSQLGHDQLGSVYLADDTMLQRRVMFRHIEHGDNVEAEERGDAWRKEFATFAGKLSTMQHPHMLTIYDISVEKSGAFVVTQYVKGDSLAERLSEGPLGQIGVFRLAADMLEALHAAHKSDVYHGALHTSSIMRVHRAAGGHRYLLVDLGLNQLVSMVKDEKVKVADPVLMAPELHDNDHEPDAKADLFMLGQLCYTALAGGHPLSGKSIEECIETYRTEGMPPLEDYVDDIQPEFSAWVMSLLEYDPEKRPADTGEAMVALHTITINEPEPNVPGKTHAVALEDLPRTRETTGPVSATPETAPVSVAPTQRTAPVAGELTAVQIAAANSAARSQQQHAAPGPLLGQPTGVANTLAVPQKDKKKGLMVGILSAVAVILIIGLVIGLRGRGGNRDAGAKPSEEVVSTEHAIRIGDTEIINTFAKQDSPVILDLDGSNVVDWLVVTGVPSPSKVTDKVDGLYIQSLQTVDVKAEYRLAKSPIRFKSGGRELIPRASTGKGMGSKPGAGYELLLRIPAKQDKSATVNLYVMQKFCILRVEVTDPRGDSIEVKEIPYTEQGVVHIPVEIDNPKPGDFYTIKVVSASSGDQGAFSIGLNGVKVETR</sequence>
<dbReference type="InterPro" id="IPR011009">
    <property type="entry name" value="Kinase-like_dom_sf"/>
</dbReference>
<reference evidence="7" key="1">
    <citation type="submission" date="2024-07" db="EMBL/GenBank/DDBJ databases">
        <title>Complete genome sequence of Verrucomicrobiaceae bacterium NT6N.</title>
        <authorList>
            <person name="Huang C."/>
            <person name="Takami H."/>
            <person name="Hamasaki K."/>
        </authorList>
    </citation>
    <scope>NUCLEOTIDE SEQUENCE</scope>
    <source>
        <strain evidence="7">NT6N</strain>
    </source>
</reference>
<dbReference type="PROSITE" id="PS50011">
    <property type="entry name" value="PROTEIN_KINASE_DOM"/>
    <property type="match status" value="1"/>
</dbReference>
<evidence type="ECO:0000256" key="1">
    <source>
        <dbReference type="ARBA" id="ARBA00022679"/>
    </source>
</evidence>
<keyword evidence="3" id="KW-0418">Kinase</keyword>
<dbReference type="GO" id="GO:0004674">
    <property type="term" value="F:protein serine/threonine kinase activity"/>
    <property type="evidence" value="ECO:0007669"/>
    <property type="project" value="TreeGrafter"/>
</dbReference>
<keyword evidence="1" id="KW-0808">Transferase</keyword>
<dbReference type="InterPro" id="IPR000719">
    <property type="entry name" value="Prot_kinase_dom"/>
</dbReference>
<dbReference type="GO" id="GO:0005524">
    <property type="term" value="F:ATP binding"/>
    <property type="evidence" value="ECO:0007669"/>
    <property type="project" value="UniProtKB-KW"/>
</dbReference>
<dbReference type="Gene3D" id="3.30.200.20">
    <property type="entry name" value="Phosphorylase Kinase, domain 1"/>
    <property type="match status" value="1"/>
</dbReference>